<proteinExistence type="predicted"/>
<evidence type="ECO:0000313" key="1">
    <source>
        <dbReference type="EMBL" id="MCT8331628.1"/>
    </source>
</evidence>
<protein>
    <submittedName>
        <fullName evidence="1">Uncharacterized protein</fullName>
    </submittedName>
</protein>
<sequence length="229" mass="23369">MITMNLIQQISVLLDSDAITGSLGAEDWLGGGDNYLQNSAAISTTGIDSITAMTDTFRAAGEALAHGAASITAQLAADPLFTGTEVLSVLYITGDLIEMNVIDQRSYVGDADQVHLALEDFVAGVGDEVTVTTGSNALLNDARITDMGIDSTVLAGGEVYSDALIYQAGLIDSDAVPDGVTLAALTSEAVAAFLASDMIDPPAPHEEGGHLPPVAGEGGSLDVMQSVLA</sequence>
<comment type="caution">
    <text evidence="1">The sequence shown here is derived from an EMBL/GenBank/DDBJ whole genome shotgun (WGS) entry which is preliminary data.</text>
</comment>
<dbReference type="RefSeq" id="WP_261497537.1">
    <property type="nucleotide sequence ID" value="NZ_JAOCQF010000005.1"/>
</dbReference>
<dbReference type="Proteomes" id="UP001205601">
    <property type="component" value="Unassembled WGS sequence"/>
</dbReference>
<organism evidence="1 2">
    <name type="scientific">Albidovulum sediminis</name>
    <dbReference type="NCBI Taxonomy" id="3066345"/>
    <lineage>
        <taxon>Bacteria</taxon>
        <taxon>Pseudomonadati</taxon>
        <taxon>Pseudomonadota</taxon>
        <taxon>Alphaproteobacteria</taxon>
        <taxon>Rhodobacterales</taxon>
        <taxon>Paracoccaceae</taxon>
        <taxon>Albidovulum</taxon>
    </lineage>
</organism>
<name>A0ABT2NRS3_9RHOB</name>
<gene>
    <name evidence="1" type="ORF">N5I32_19095</name>
</gene>
<accession>A0ABT2NRS3</accession>
<keyword evidence="2" id="KW-1185">Reference proteome</keyword>
<reference evidence="2" key="1">
    <citation type="submission" date="2023-07" db="EMBL/GenBank/DDBJ databases">
        <title>Defluviimonas sediminis sp. nov., isolated from mangrove sediment.</title>
        <authorList>
            <person name="Liu L."/>
            <person name="Li J."/>
            <person name="Huang Y."/>
            <person name="Pan J."/>
            <person name="Li M."/>
        </authorList>
    </citation>
    <scope>NUCLEOTIDE SEQUENCE [LARGE SCALE GENOMIC DNA]</scope>
    <source>
        <strain evidence="2">FT324</strain>
    </source>
</reference>
<evidence type="ECO:0000313" key="2">
    <source>
        <dbReference type="Proteomes" id="UP001205601"/>
    </source>
</evidence>
<dbReference type="EMBL" id="JAOCQF010000005">
    <property type="protein sequence ID" value="MCT8331628.1"/>
    <property type="molecule type" value="Genomic_DNA"/>
</dbReference>